<keyword evidence="2" id="KW-1185">Reference proteome</keyword>
<dbReference type="AlphaFoldDB" id="A0A4Z1H412"/>
<accession>A0A4Z1H412</accession>
<sequence length="106" mass="12202">METVRCEALAQTMHFGAKVSREDLGRGREGAWIITSALYPSIPGLLIHRIYDSYHTCTRLISREIEGVDFTSNRYRDNRPRPVADKVHERMSRIVSKMEDAEMSMS</sequence>
<evidence type="ECO:0000313" key="2">
    <source>
        <dbReference type="Proteomes" id="UP000297814"/>
    </source>
</evidence>
<dbReference type="Proteomes" id="UP000297814">
    <property type="component" value="Unassembled WGS sequence"/>
</dbReference>
<evidence type="ECO:0000313" key="1">
    <source>
        <dbReference type="EMBL" id="TGO43199.1"/>
    </source>
</evidence>
<organism evidence="1 2">
    <name type="scientific">Botrytis hyacinthi</name>
    <dbReference type="NCBI Taxonomy" id="278943"/>
    <lineage>
        <taxon>Eukaryota</taxon>
        <taxon>Fungi</taxon>
        <taxon>Dikarya</taxon>
        <taxon>Ascomycota</taxon>
        <taxon>Pezizomycotina</taxon>
        <taxon>Leotiomycetes</taxon>
        <taxon>Helotiales</taxon>
        <taxon>Sclerotiniaceae</taxon>
        <taxon>Botrytis</taxon>
    </lineage>
</organism>
<reference evidence="1 2" key="1">
    <citation type="submission" date="2017-12" db="EMBL/GenBank/DDBJ databases">
        <title>Comparative genomics of Botrytis spp.</title>
        <authorList>
            <person name="Valero-Jimenez C.A."/>
            <person name="Tapia P."/>
            <person name="Veloso J."/>
            <person name="Silva-Moreno E."/>
            <person name="Staats M."/>
            <person name="Valdes J.H."/>
            <person name="Van Kan J.A.L."/>
        </authorList>
    </citation>
    <scope>NUCLEOTIDE SEQUENCE [LARGE SCALE GENOMIC DNA]</scope>
    <source>
        <strain evidence="1 2">Bh0001</strain>
    </source>
</reference>
<protein>
    <submittedName>
        <fullName evidence="1">Uncharacterized protein</fullName>
    </submittedName>
</protein>
<name>A0A4Z1H412_9HELO</name>
<comment type="caution">
    <text evidence="1">The sequence shown here is derived from an EMBL/GenBank/DDBJ whole genome shotgun (WGS) entry which is preliminary data.</text>
</comment>
<gene>
    <name evidence="1" type="ORF">BHYA_0002g00030</name>
</gene>
<dbReference type="EMBL" id="PQXK01000002">
    <property type="protein sequence ID" value="TGO43199.1"/>
    <property type="molecule type" value="Genomic_DNA"/>
</dbReference>
<proteinExistence type="predicted"/>